<reference evidence="4" key="2">
    <citation type="submission" date="2015-01" db="EMBL/GenBank/DDBJ databases">
        <title>Evolutionary Origins and Diversification of the Mycorrhizal Mutualists.</title>
        <authorList>
            <consortium name="DOE Joint Genome Institute"/>
            <consortium name="Mycorrhizal Genomics Consortium"/>
            <person name="Kohler A."/>
            <person name="Kuo A."/>
            <person name="Nagy L.G."/>
            <person name="Floudas D."/>
            <person name="Copeland A."/>
            <person name="Barry K.W."/>
            <person name="Cichocki N."/>
            <person name="Veneault-Fourrey C."/>
            <person name="LaButti K."/>
            <person name="Lindquist E.A."/>
            <person name="Lipzen A."/>
            <person name="Lundell T."/>
            <person name="Morin E."/>
            <person name="Murat C."/>
            <person name="Riley R."/>
            <person name="Ohm R."/>
            <person name="Sun H."/>
            <person name="Tunlid A."/>
            <person name="Henrissat B."/>
            <person name="Grigoriev I.V."/>
            <person name="Hibbett D.S."/>
            <person name="Martin F."/>
        </authorList>
    </citation>
    <scope>NUCLEOTIDE SEQUENCE [LARGE SCALE GENOMIC DNA]</scope>
    <source>
        <strain evidence="4">MAFF 305830</strain>
    </source>
</reference>
<keyword evidence="2" id="KW-1133">Transmembrane helix</keyword>
<dbReference type="Gene3D" id="2.60.120.260">
    <property type="entry name" value="Galactose-binding domain-like"/>
    <property type="match status" value="2"/>
</dbReference>
<protein>
    <submittedName>
        <fullName evidence="3">Uncharacterized protein</fullName>
    </submittedName>
</protein>
<keyword evidence="4" id="KW-1185">Reference proteome</keyword>
<dbReference type="STRING" id="933852.A0A0C3AR45"/>
<name>A0A0C3AR45_SERVB</name>
<organism evidence="3 4">
    <name type="scientific">Serendipita vermifera MAFF 305830</name>
    <dbReference type="NCBI Taxonomy" id="933852"/>
    <lineage>
        <taxon>Eukaryota</taxon>
        <taxon>Fungi</taxon>
        <taxon>Dikarya</taxon>
        <taxon>Basidiomycota</taxon>
        <taxon>Agaricomycotina</taxon>
        <taxon>Agaricomycetes</taxon>
        <taxon>Sebacinales</taxon>
        <taxon>Serendipitaceae</taxon>
        <taxon>Serendipita</taxon>
    </lineage>
</organism>
<evidence type="ECO:0000256" key="1">
    <source>
        <dbReference type="SAM" id="MobiDB-lite"/>
    </source>
</evidence>
<reference evidence="3 4" key="1">
    <citation type="submission" date="2014-04" db="EMBL/GenBank/DDBJ databases">
        <authorList>
            <consortium name="DOE Joint Genome Institute"/>
            <person name="Kuo A."/>
            <person name="Zuccaro A."/>
            <person name="Kohler A."/>
            <person name="Nagy L.G."/>
            <person name="Floudas D."/>
            <person name="Copeland A."/>
            <person name="Barry K.W."/>
            <person name="Cichocki N."/>
            <person name="Veneault-Fourrey C."/>
            <person name="LaButti K."/>
            <person name="Lindquist E.A."/>
            <person name="Lipzen A."/>
            <person name="Lundell T."/>
            <person name="Morin E."/>
            <person name="Murat C."/>
            <person name="Sun H."/>
            <person name="Tunlid A."/>
            <person name="Henrissat B."/>
            <person name="Grigoriev I.V."/>
            <person name="Hibbett D.S."/>
            <person name="Martin F."/>
            <person name="Nordberg H.P."/>
            <person name="Cantor M.N."/>
            <person name="Hua S.X."/>
        </authorList>
    </citation>
    <scope>NUCLEOTIDE SEQUENCE [LARGE SCALE GENOMIC DNA]</scope>
    <source>
        <strain evidence="3 4">MAFF 305830</strain>
    </source>
</reference>
<evidence type="ECO:0000313" key="3">
    <source>
        <dbReference type="EMBL" id="KIM22524.1"/>
    </source>
</evidence>
<keyword evidence="2" id="KW-0472">Membrane</keyword>
<evidence type="ECO:0000313" key="4">
    <source>
        <dbReference type="Proteomes" id="UP000054097"/>
    </source>
</evidence>
<keyword evidence="2" id="KW-0812">Transmembrane</keyword>
<evidence type="ECO:0000256" key="2">
    <source>
        <dbReference type="SAM" id="Phobius"/>
    </source>
</evidence>
<dbReference type="OrthoDB" id="3265734at2759"/>
<gene>
    <name evidence="3" type="ORF">M408DRAFT_28652</name>
</gene>
<dbReference type="EMBL" id="KN824354">
    <property type="protein sequence ID" value="KIM22524.1"/>
    <property type="molecule type" value="Genomic_DNA"/>
</dbReference>
<proteinExistence type="predicted"/>
<accession>A0A0C3AR45</accession>
<feature type="compositionally biased region" description="Gly residues" evidence="1">
    <location>
        <begin position="365"/>
        <end position="374"/>
    </location>
</feature>
<dbReference type="Proteomes" id="UP000054097">
    <property type="component" value="Unassembled WGS sequence"/>
</dbReference>
<feature type="transmembrane region" description="Helical" evidence="2">
    <location>
        <begin position="295"/>
        <end position="317"/>
    </location>
</feature>
<dbReference type="AlphaFoldDB" id="A0A0C3AR45"/>
<dbReference type="PANTHER" id="PTHR16861:SF4">
    <property type="entry name" value="SH3 DOMAIN PROTEIN (AFU_ORTHOLOGUE AFUA_1G13610)"/>
    <property type="match status" value="1"/>
</dbReference>
<feature type="compositionally biased region" description="Polar residues" evidence="1">
    <location>
        <begin position="333"/>
        <end position="342"/>
    </location>
</feature>
<dbReference type="PANTHER" id="PTHR16861">
    <property type="entry name" value="GLYCOPROTEIN 38"/>
    <property type="match status" value="1"/>
</dbReference>
<feature type="region of interest" description="Disordered" evidence="1">
    <location>
        <begin position="325"/>
        <end position="391"/>
    </location>
</feature>
<dbReference type="HOGENOM" id="CLU_036216_2_0_1"/>
<sequence length="434" mass="45591">MATTVIVDDTDPAIHYVGPWSLAGNVAAESNEFNSTVHVANDNSSSLTYEFNGSRISVYCTLDSPASRGIPAATYSLDNFTPTRSNGLNMSEILDVQSHLLLYQSPPLVAGAHTLNISLSNMTSSGPKFYLDFFTVDVASATSPFNVIVDDQNPAISYSGNWTDSHSFNGFLGTDSLADLGGANATFTFIGQAIDVYGIIPPNFDPQTLIDFSIDSGQVTRFTSVPSTTIRRHARLYSISNLSPGSHTLLIQAQNSTRWWLDYLIYAPSSGDSTSSATNGGGGASSNSTGTPTGAIAGGVVGGVLGITLIVALFFFLRRRRKQALGPGAPESKQVQSTSSGTRDTRGFLDDGISVTTSHVPSGPRFGGVGGRKGGVQRSQATPDRASTIISDTLPSSTGISVAAPLREIDGGIRLAGSSDYTVPSTLPPSYERH</sequence>